<gene>
    <name evidence="1" type="primary">bisZ_4</name>
    <name evidence="1" type="ORF">NCTC10418_03202</name>
</gene>
<proteinExistence type="predicted"/>
<accession>A0A376KTY0</accession>
<evidence type="ECO:0000313" key="2">
    <source>
        <dbReference type="Proteomes" id="UP000255460"/>
    </source>
</evidence>
<name>A0A376KTY0_ECOLX</name>
<keyword evidence="1" id="KW-0560">Oxidoreductase</keyword>
<dbReference type="Proteomes" id="UP000255460">
    <property type="component" value="Unassembled WGS sequence"/>
</dbReference>
<dbReference type="EMBL" id="UFZQ01000001">
    <property type="protein sequence ID" value="STE85586.1"/>
    <property type="molecule type" value="Genomic_DNA"/>
</dbReference>
<dbReference type="GO" id="GO:0050626">
    <property type="term" value="F:trimethylamine-N-oxide reductase (cytochrome c) activity"/>
    <property type="evidence" value="ECO:0007669"/>
    <property type="project" value="UniProtKB-EC"/>
</dbReference>
<protein>
    <submittedName>
        <fullName evidence="1">Trimethylamine-N-oxide reductase 2</fullName>
        <ecNumber evidence="1">1.6.6.9</ecNumber>
        <ecNumber evidence="1">1.7.2.3</ecNumber>
    </submittedName>
</protein>
<dbReference type="EC" id="1.7.2.3" evidence="1"/>
<dbReference type="AlphaFoldDB" id="A0A376KTY0"/>
<sequence length="33" mass="3780">MAWLKFFYDAAQKGARAQRVTMPMFMPSGSKIN</sequence>
<reference evidence="1 2" key="1">
    <citation type="submission" date="2018-06" db="EMBL/GenBank/DDBJ databases">
        <authorList>
            <consortium name="Pathogen Informatics"/>
            <person name="Doyle S."/>
        </authorList>
    </citation>
    <scope>NUCLEOTIDE SEQUENCE [LARGE SCALE GENOMIC DNA]</scope>
    <source>
        <strain evidence="1 2">NCTC10418</strain>
    </source>
</reference>
<evidence type="ECO:0000313" key="1">
    <source>
        <dbReference type="EMBL" id="STE85586.1"/>
    </source>
</evidence>
<organism evidence="1 2">
    <name type="scientific">Escherichia coli</name>
    <dbReference type="NCBI Taxonomy" id="562"/>
    <lineage>
        <taxon>Bacteria</taxon>
        <taxon>Pseudomonadati</taxon>
        <taxon>Pseudomonadota</taxon>
        <taxon>Gammaproteobacteria</taxon>
        <taxon>Enterobacterales</taxon>
        <taxon>Enterobacteriaceae</taxon>
        <taxon>Escherichia</taxon>
    </lineage>
</organism>
<dbReference type="EC" id="1.6.6.9" evidence="1"/>